<keyword evidence="24" id="KW-1185">Reference proteome</keyword>
<feature type="transmembrane region" description="Helical" evidence="16">
    <location>
        <begin position="12"/>
        <end position="34"/>
    </location>
</feature>
<dbReference type="CDD" id="cd00075">
    <property type="entry name" value="HATPase"/>
    <property type="match status" value="1"/>
</dbReference>
<reference evidence="21 23" key="1">
    <citation type="submission" date="2015-01" db="EMBL/GenBank/DDBJ databases">
        <title>Genome sequences of high lactate-tolerant strain Salinicoccus roseus W12 with industrial interest.</title>
        <authorList>
            <person name="Wang H."/>
            <person name="Yu B."/>
        </authorList>
    </citation>
    <scope>NUCLEOTIDE SEQUENCE [LARGE SCALE GENOMIC DNA]</scope>
    <source>
        <strain evidence="21 23">W12</strain>
    </source>
</reference>
<dbReference type="PANTHER" id="PTHR45453:SF1">
    <property type="entry name" value="PHOSPHATE REGULON SENSOR PROTEIN PHOR"/>
    <property type="match status" value="1"/>
</dbReference>
<evidence type="ECO:0000256" key="14">
    <source>
        <dbReference type="ARBA" id="ARBA00023136"/>
    </source>
</evidence>
<keyword evidence="15" id="KW-0175">Coiled coil</keyword>
<accession>A0A0C2HDJ2</accession>
<reference evidence="22" key="3">
    <citation type="submission" date="2022-12" db="EMBL/GenBank/DDBJ databases">
        <title>Genome analysis and biological profiling of marine Salinicoccus roseus MOSEL-ME25.</title>
        <authorList>
            <person name="Mirza F.T."/>
            <person name="Xie Y."/>
            <person name="Shinwari Z.K."/>
        </authorList>
    </citation>
    <scope>NUCLEOTIDE SEQUENCE</scope>
    <source>
        <strain evidence="22">MOSEL-ME25</strain>
    </source>
</reference>
<dbReference type="AlphaFoldDB" id="A0A0C2HDJ2"/>
<keyword evidence="7 22" id="KW-0808">Transferase</keyword>
<evidence type="ECO:0000256" key="4">
    <source>
        <dbReference type="ARBA" id="ARBA00017772"/>
    </source>
</evidence>
<evidence type="ECO:0000256" key="11">
    <source>
        <dbReference type="ARBA" id="ARBA00022840"/>
    </source>
</evidence>
<evidence type="ECO:0000259" key="17">
    <source>
        <dbReference type="PROSITE" id="PS50109"/>
    </source>
</evidence>
<dbReference type="InterPro" id="IPR003594">
    <property type="entry name" value="HATPase_dom"/>
</dbReference>
<dbReference type="PROSITE" id="PS50885">
    <property type="entry name" value="HAMP"/>
    <property type="match status" value="1"/>
</dbReference>
<reference evidence="22" key="2">
    <citation type="submission" date="2020-04" db="EMBL/GenBank/DDBJ databases">
        <authorList>
            <person name="Tanveer F."/>
            <person name="Xie Y."/>
            <person name="Shinwari Z.K."/>
        </authorList>
    </citation>
    <scope>NUCLEOTIDE SEQUENCE</scope>
    <source>
        <strain evidence="22">MOSEL-ME25</strain>
    </source>
</reference>
<dbReference type="SUPFAM" id="SSF47384">
    <property type="entry name" value="Homodimeric domain of signal transducing histidine kinase"/>
    <property type="match status" value="1"/>
</dbReference>
<dbReference type="SUPFAM" id="SSF55785">
    <property type="entry name" value="PYP-like sensor domain (PAS domain)"/>
    <property type="match status" value="1"/>
</dbReference>
<dbReference type="PRINTS" id="PR00344">
    <property type="entry name" value="BCTRLSENSOR"/>
</dbReference>
<dbReference type="Gene3D" id="1.10.287.130">
    <property type="match status" value="1"/>
</dbReference>
<feature type="domain" description="PAS" evidence="18">
    <location>
        <begin position="263"/>
        <end position="311"/>
    </location>
</feature>
<keyword evidence="6" id="KW-0597">Phosphoprotein</keyword>
<evidence type="ECO:0000256" key="5">
    <source>
        <dbReference type="ARBA" id="ARBA00022475"/>
    </source>
</evidence>
<dbReference type="InterPro" id="IPR050351">
    <property type="entry name" value="BphY/WalK/GraS-like"/>
</dbReference>
<protein>
    <recommendedName>
        <fullName evidence="4">Sensor protein kinase WalK</fullName>
        <ecNumber evidence="3">2.7.13.3</ecNumber>
    </recommendedName>
</protein>
<dbReference type="FunFam" id="1.10.287.130:FF:000001">
    <property type="entry name" value="Two-component sensor histidine kinase"/>
    <property type="match status" value="1"/>
</dbReference>
<dbReference type="InterPro" id="IPR049814">
    <property type="entry name" value="Resp_reg_WalK"/>
</dbReference>
<dbReference type="CDD" id="cd00082">
    <property type="entry name" value="HisKA"/>
    <property type="match status" value="1"/>
</dbReference>
<dbReference type="EMBL" id="JXII01000011">
    <property type="protein sequence ID" value="KIH69739.1"/>
    <property type="molecule type" value="Genomic_DNA"/>
</dbReference>
<dbReference type="SUPFAM" id="SSF158472">
    <property type="entry name" value="HAMP domain-like"/>
    <property type="match status" value="1"/>
</dbReference>
<dbReference type="RefSeq" id="WP_040106978.1">
    <property type="nucleotide sequence ID" value="NZ_JABEVU030000001.1"/>
</dbReference>
<dbReference type="Pfam" id="PF02518">
    <property type="entry name" value="HATPase_c"/>
    <property type="match status" value="1"/>
</dbReference>
<dbReference type="Pfam" id="PF00672">
    <property type="entry name" value="HAMP"/>
    <property type="match status" value="1"/>
</dbReference>
<feature type="coiled-coil region" evidence="15">
    <location>
        <begin position="432"/>
        <end position="466"/>
    </location>
</feature>
<dbReference type="NCBIfam" id="NF033092">
    <property type="entry name" value="HK_WalK"/>
    <property type="match status" value="1"/>
</dbReference>
<dbReference type="GO" id="GO:0005524">
    <property type="term" value="F:ATP binding"/>
    <property type="evidence" value="ECO:0007669"/>
    <property type="project" value="UniProtKB-KW"/>
</dbReference>
<dbReference type="InterPro" id="IPR000014">
    <property type="entry name" value="PAS"/>
</dbReference>
<evidence type="ECO:0000256" key="7">
    <source>
        <dbReference type="ARBA" id="ARBA00022679"/>
    </source>
</evidence>
<dbReference type="Gene3D" id="3.30.565.10">
    <property type="entry name" value="Histidine kinase-like ATPase, C-terminal domain"/>
    <property type="match status" value="1"/>
</dbReference>
<dbReference type="Proteomes" id="UP000527860">
    <property type="component" value="Unassembled WGS sequence"/>
</dbReference>
<feature type="domain" description="Histidine kinase" evidence="17">
    <location>
        <begin position="385"/>
        <end position="605"/>
    </location>
</feature>
<dbReference type="OrthoDB" id="9813151at2"/>
<dbReference type="InterPro" id="IPR035965">
    <property type="entry name" value="PAS-like_dom_sf"/>
</dbReference>
<gene>
    <name evidence="22" type="primary">walK</name>
    <name evidence="22" type="ORF">F7P68_0002305</name>
    <name evidence="21" type="ORF">SN16_12565</name>
</gene>
<organism evidence="21 23">
    <name type="scientific">Salinicoccus roseus</name>
    <dbReference type="NCBI Taxonomy" id="45670"/>
    <lineage>
        <taxon>Bacteria</taxon>
        <taxon>Bacillati</taxon>
        <taxon>Bacillota</taxon>
        <taxon>Bacilli</taxon>
        <taxon>Bacillales</taxon>
        <taxon>Staphylococcaceae</taxon>
        <taxon>Salinicoccus</taxon>
    </lineage>
</organism>
<dbReference type="Gene3D" id="1.10.8.500">
    <property type="entry name" value="HAMP domain in histidine kinase"/>
    <property type="match status" value="1"/>
</dbReference>
<keyword evidence="10 21" id="KW-0418">Kinase</keyword>
<dbReference type="EC" id="2.7.13.3" evidence="3"/>
<dbReference type="Proteomes" id="UP000031546">
    <property type="component" value="Unassembled WGS sequence"/>
</dbReference>
<dbReference type="FunFam" id="3.30.565.10:FF:000006">
    <property type="entry name" value="Sensor histidine kinase WalK"/>
    <property type="match status" value="1"/>
</dbReference>
<dbReference type="EMBL" id="JABEVU030000001">
    <property type="protein sequence ID" value="MDB0579369.1"/>
    <property type="molecule type" value="Genomic_DNA"/>
</dbReference>
<evidence type="ECO:0000313" key="23">
    <source>
        <dbReference type="Proteomes" id="UP000031546"/>
    </source>
</evidence>
<evidence type="ECO:0000313" key="22">
    <source>
        <dbReference type="EMBL" id="MDB0579369.1"/>
    </source>
</evidence>
<feature type="domain" description="PAC" evidence="19">
    <location>
        <begin position="329"/>
        <end position="381"/>
    </location>
</feature>
<comment type="caution">
    <text evidence="21">The sequence shown here is derived from an EMBL/GenBank/DDBJ whole genome shotgun (WGS) entry which is preliminary data.</text>
</comment>
<dbReference type="PROSITE" id="PS50113">
    <property type="entry name" value="PAC"/>
    <property type="match status" value="1"/>
</dbReference>
<keyword evidence="9" id="KW-0547">Nucleotide-binding</keyword>
<keyword evidence="5" id="KW-1003">Cell membrane</keyword>
<evidence type="ECO:0000259" key="19">
    <source>
        <dbReference type="PROSITE" id="PS50113"/>
    </source>
</evidence>
<evidence type="ECO:0000256" key="15">
    <source>
        <dbReference type="SAM" id="Coils"/>
    </source>
</evidence>
<dbReference type="CDD" id="cd00130">
    <property type="entry name" value="PAS"/>
    <property type="match status" value="1"/>
</dbReference>
<dbReference type="Gene3D" id="3.30.450.20">
    <property type="entry name" value="PAS domain"/>
    <property type="match status" value="2"/>
</dbReference>
<dbReference type="GO" id="GO:0005886">
    <property type="term" value="C:plasma membrane"/>
    <property type="evidence" value="ECO:0007669"/>
    <property type="project" value="UniProtKB-SubCell"/>
</dbReference>
<keyword evidence="12 16" id="KW-1133">Transmembrane helix</keyword>
<keyword evidence="14 16" id="KW-0472">Membrane</keyword>
<dbReference type="Pfam" id="PF23846">
    <property type="entry name" value="Cache_WalK"/>
    <property type="match status" value="1"/>
</dbReference>
<evidence type="ECO:0000259" key="18">
    <source>
        <dbReference type="PROSITE" id="PS50112"/>
    </source>
</evidence>
<dbReference type="GeneID" id="77846376"/>
<evidence type="ECO:0000256" key="13">
    <source>
        <dbReference type="ARBA" id="ARBA00023012"/>
    </source>
</evidence>
<dbReference type="GO" id="GO:0000155">
    <property type="term" value="F:phosphorelay sensor kinase activity"/>
    <property type="evidence" value="ECO:0007669"/>
    <property type="project" value="InterPro"/>
</dbReference>
<dbReference type="SMART" id="SM00387">
    <property type="entry name" value="HATPase_c"/>
    <property type="match status" value="1"/>
</dbReference>
<evidence type="ECO:0000256" key="6">
    <source>
        <dbReference type="ARBA" id="ARBA00022553"/>
    </source>
</evidence>
<evidence type="ECO:0000256" key="2">
    <source>
        <dbReference type="ARBA" id="ARBA00004651"/>
    </source>
</evidence>
<dbReference type="InterPro" id="IPR036890">
    <property type="entry name" value="HATPase_C_sf"/>
</dbReference>
<dbReference type="NCBIfam" id="TIGR00229">
    <property type="entry name" value="sensory_box"/>
    <property type="match status" value="1"/>
</dbReference>
<dbReference type="STRING" id="45670.SN16_12565"/>
<dbReference type="CDD" id="cd06225">
    <property type="entry name" value="HAMP"/>
    <property type="match status" value="1"/>
</dbReference>
<dbReference type="PROSITE" id="PS50112">
    <property type="entry name" value="PAS"/>
    <property type="match status" value="1"/>
</dbReference>
<keyword evidence="11 22" id="KW-0067">ATP-binding</keyword>
<dbReference type="SMART" id="SM00388">
    <property type="entry name" value="HisKA"/>
    <property type="match status" value="1"/>
</dbReference>
<evidence type="ECO:0000256" key="9">
    <source>
        <dbReference type="ARBA" id="ARBA00022741"/>
    </source>
</evidence>
<dbReference type="GO" id="GO:0004721">
    <property type="term" value="F:phosphoprotein phosphatase activity"/>
    <property type="evidence" value="ECO:0007669"/>
    <property type="project" value="TreeGrafter"/>
</dbReference>
<evidence type="ECO:0000256" key="8">
    <source>
        <dbReference type="ARBA" id="ARBA00022692"/>
    </source>
</evidence>
<dbReference type="InterPro" id="IPR003661">
    <property type="entry name" value="HisK_dim/P_dom"/>
</dbReference>
<dbReference type="InterPro" id="IPR057640">
    <property type="entry name" value="Cache_WalK"/>
</dbReference>
<proteinExistence type="predicted"/>
<comment type="catalytic activity">
    <reaction evidence="1">
        <text>ATP + protein L-histidine = ADP + protein N-phospho-L-histidine.</text>
        <dbReference type="EC" id="2.7.13.3"/>
    </reaction>
</comment>
<comment type="subcellular location">
    <subcellularLocation>
        <location evidence="2">Cell membrane</location>
        <topology evidence="2">Multi-pass membrane protein</topology>
    </subcellularLocation>
</comment>
<evidence type="ECO:0000313" key="21">
    <source>
        <dbReference type="EMBL" id="KIH69739.1"/>
    </source>
</evidence>
<evidence type="ECO:0000256" key="16">
    <source>
        <dbReference type="SAM" id="Phobius"/>
    </source>
</evidence>
<sequence length="613" mass="70345">MKQFLKNLQSLHIKLVIIYVLLIVIGMQIIGLYFTNTLEKELTGNFQDNIETQVSLIDTRINELYTEYGDDSEQFREEIQNLLSDYGNRPEIEEVRYVNSDNVLVATSRISNESNIGSRINAPLTEEAITTGTRNEEIYVDVEQNHQRVWLLNQPVIQDNQILGAIYTASNIETVYQQLEAINNTFIIATLISLIITSILGIFIARTITKPITDMRNQALLMSEGDYTSRVKIYSSDEIGELAGSFNILSKRVQEAQANTESEKKRLDSVITHMSDGIIATDRRGRIRVVNEMALDMIGMSGKDLHGEDMLALLKLDEEMTLEDIQETNESQLLFLDHDDEETTIRVSFSTIVKDTGFINGYIAVLHDVTEQERVDNERREFVANVSHELRTPLTSMRSYIEALQEGAWKNEKLAPKFLGVTREETDRMIRLVEDLLQLSRMDNEAEELEREIVDFNQFLNRIIDRFEMTHKDDVEFVRNIPDTPIFTEIAMDKMGQVLDNVISNAIKYSSRDHKKVEFHVKQNRLYNRMTVQIKDNGLGIPASKVERIFERFYRVDKGRARKMGGTGLGLAISKEIVEAHDGRIWANSVENHGTTIFINLPCETLEEDDWDV</sequence>
<dbReference type="SUPFAM" id="SSF55874">
    <property type="entry name" value="ATPase domain of HSP90 chaperone/DNA topoisomerase II/histidine kinase"/>
    <property type="match status" value="1"/>
</dbReference>
<dbReference type="PROSITE" id="PS50109">
    <property type="entry name" value="HIS_KIN"/>
    <property type="match status" value="1"/>
</dbReference>
<evidence type="ECO:0000256" key="1">
    <source>
        <dbReference type="ARBA" id="ARBA00000085"/>
    </source>
</evidence>
<dbReference type="InterPro" id="IPR036097">
    <property type="entry name" value="HisK_dim/P_sf"/>
</dbReference>
<keyword evidence="13" id="KW-0902">Two-component regulatory system</keyword>
<dbReference type="PANTHER" id="PTHR45453">
    <property type="entry name" value="PHOSPHATE REGULON SENSOR PROTEIN PHOR"/>
    <property type="match status" value="1"/>
</dbReference>
<evidence type="ECO:0000313" key="24">
    <source>
        <dbReference type="Proteomes" id="UP000527860"/>
    </source>
</evidence>
<dbReference type="InterPro" id="IPR003660">
    <property type="entry name" value="HAMP_dom"/>
</dbReference>
<name>A0A0C2HDJ2_9STAP</name>
<evidence type="ECO:0000259" key="20">
    <source>
        <dbReference type="PROSITE" id="PS50885"/>
    </source>
</evidence>
<dbReference type="SMART" id="SM00091">
    <property type="entry name" value="PAS"/>
    <property type="match status" value="1"/>
</dbReference>
<evidence type="ECO:0000256" key="10">
    <source>
        <dbReference type="ARBA" id="ARBA00022777"/>
    </source>
</evidence>
<dbReference type="GO" id="GO:0016036">
    <property type="term" value="P:cellular response to phosphate starvation"/>
    <property type="evidence" value="ECO:0007669"/>
    <property type="project" value="TreeGrafter"/>
</dbReference>
<evidence type="ECO:0000256" key="3">
    <source>
        <dbReference type="ARBA" id="ARBA00012438"/>
    </source>
</evidence>
<feature type="transmembrane region" description="Helical" evidence="16">
    <location>
        <begin position="186"/>
        <end position="208"/>
    </location>
</feature>
<dbReference type="Pfam" id="PF13426">
    <property type="entry name" value="PAS_9"/>
    <property type="match status" value="1"/>
</dbReference>
<dbReference type="InterPro" id="IPR004358">
    <property type="entry name" value="Sig_transdc_His_kin-like_C"/>
</dbReference>
<dbReference type="InterPro" id="IPR000700">
    <property type="entry name" value="PAS-assoc_C"/>
</dbReference>
<dbReference type="Pfam" id="PF00512">
    <property type="entry name" value="HisKA"/>
    <property type="match status" value="1"/>
</dbReference>
<feature type="domain" description="HAMP" evidence="20">
    <location>
        <begin position="206"/>
        <end position="258"/>
    </location>
</feature>
<keyword evidence="8 16" id="KW-0812">Transmembrane</keyword>
<evidence type="ECO:0000256" key="12">
    <source>
        <dbReference type="ARBA" id="ARBA00022989"/>
    </source>
</evidence>
<dbReference type="SMART" id="SM00304">
    <property type="entry name" value="HAMP"/>
    <property type="match status" value="1"/>
</dbReference>
<dbReference type="InterPro" id="IPR005467">
    <property type="entry name" value="His_kinase_dom"/>
</dbReference>